<evidence type="ECO:0000259" key="5">
    <source>
        <dbReference type="Pfam" id="PF00174"/>
    </source>
</evidence>
<dbReference type="Proteomes" id="UP000646365">
    <property type="component" value="Unassembled WGS sequence"/>
</dbReference>
<organism evidence="7 8">
    <name type="scientific">Aliidongia dinghuensis</name>
    <dbReference type="NCBI Taxonomy" id="1867774"/>
    <lineage>
        <taxon>Bacteria</taxon>
        <taxon>Pseudomonadati</taxon>
        <taxon>Pseudomonadota</taxon>
        <taxon>Alphaproteobacteria</taxon>
        <taxon>Rhodospirillales</taxon>
        <taxon>Dongiaceae</taxon>
        <taxon>Aliidongia</taxon>
    </lineage>
</organism>
<dbReference type="InterPro" id="IPR008335">
    <property type="entry name" value="Mopterin_OxRdtase_euk"/>
</dbReference>
<dbReference type="PANTHER" id="PTHR19372:SF7">
    <property type="entry name" value="SULFITE OXIDASE, MITOCHONDRIAL"/>
    <property type="match status" value="1"/>
</dbReference>
<dbReference type="PANTHER" id="PTHR19372">
    <property type="entry name" value="SULFITE REDUCTASE"/>
    <property type="match status" value="1"/>
</dbReference>
<dbReference type="Pfam" id="PF03404">
    <property type="entry name" value="Mo-co_dimer"/>
    <property type="match status" value="1"/>
</dbReference>
<dbReference type="InterPro" id="IPR014756">
    <property type="entry name" value="Ig_E-set"/>
</dbReference>
<keyword evidence="4" id="KW-0560">Oxidoreductase</keyword>
<dbReference type="Gene3D" id="3.90.420.10">
    <property type="entry name" value="Oxidoreductase, molybdopterin-binding domain"/>
    <property type="match status" value="1"/>
</dbReference>
<dbReference type="AlphaFoldDB" id="A0A8J2YX51"/>
<dbReference type="EMBL" id="BMJQ01000011">
    <property type="protein sequence ID" value="GGF32180.1"/>
    <property type="molecule type" value="Genomic_DNA"/>
</dbReference>
<dbReference type="InterPro" id="IPR005066">
    <property type="entry name" value="MoCF_OxRdtse_dimer"/>
</dbReference>
<reference evidence="7" key="1">
    <citation type="journal article" date="2014" name="Int. J. Syst. Evol. Microbiol.">
        <title>Complete genome sequence of Corynebacterium casei LMG S-19264T (=DSM 44701T), isolated from a smear-ripened cheese.</title>
        <authorList>
            <consortium name="US DOE Joint Genome Institute (JGI-PGF)"/>
            <person name="Walter F."/>
            <person name="Albersmeier A."/>
            <person name="Kalinowski J."/>
            <person name="Ruckert C."/>
        </authorList>
    </citation>
    <scope>NUCLEOTIDE SEQUENCE</scope>
    <source>
        <strain evidence="7">CGMCC 1.15725</strain>
    </source>
</reference>
<sequence>MLSPFGRAAADETNLHFPPKKLVRFPEKTDLLLLTDRPPQLETPLHYFRQDLTPNEAFFVRWHESALPTLIDPAAFRLTIGGNVERPLSLSLDELKRDFEPVSVTALAICSGNSRSLFQPPVPGSQWVNGGMGNARWTGVRLTDLFDRAGLKAGSVEITMQGLDRSPMPALADLKKALPIEHATDGTLIVAYAMNGTPMPMLNGFPLRLIVPGYYATYWVKCVTDIQVTTEPFHNIWHDVAYRVPDNPDYNESEDHLAVKTKPIGKLSIHSIFVRPEPLETIPFGQAYPLEGLAYDAGYGITRVEVSADRGQSWQEAALDPEIDRYSWRRWRLNWTPAARGPYQLRVRAVNQAGEHQILSQWNHGGYGRKVIDSTTGLVV</sequence>
<evidence type="ECO:0000313" key="7">
    <source>
        <dbReference type="EMBL" id="GGF32180.1"/>
    </source>
</evidence>
<keyword evidence="3" id="KW-0479">Metal-binding</keyword>
<dbReference type="SUPFAM" id="SSF81296">
    <property type="entry name" value="E set domains"/>
    <property type="match status" value="1"/>
</dbReference>
<dbReference type="InterPro" id="IPR000572">
    <property type="entry name" value="OxRdtase_Mopterin-bd_dom"/>
</dbReference>
<dbReference type="Pfam" id="PF00174">
    <property type="entry name" value="Oxidored_molyb"/>
    <property type="match status" value="1"/>
</dbReference>
<evidence type="ECO:0000313" key="8">
    <source>
        <dbReference type="Proteomes" id="UP000646365"/>
    </source>
</evidence>
<keyword evidence="2" id="KW-0500">Molybdenum</keyword>
<evidence type="ECO:0000256" key="1">
    <source>
        <dbReference type="ARBA" id="ARBA00001924"/>
    </source>
</evidence>
<dbReference type="GO" id="GO:0006790">
    <property type="term" value="P:sulfur compound metabolic process"/>
    <property type="evidence" value="ECO:0007669"/>
    <property type="project" value="TreeGrafter"/>
</dbReference>
<dbReference type="InterPro" id="IPR036374">
    <property type="entry name" value="OxRdtase_Mopterin-bd_sf"/>
</dbReference>
<comment type="caution">
    <text evidence="7">The sequence shown here is derived from an EMBL/GenBank/DDBJ whole genome shotgun (WGS) entry which is preliminary data.</text>
</comment>
<proteinExistence type="predicted"/>
<dbReference type="RefSeq" id="WP_229743859.1">
    <property type="nucleotide sequence ID" value="NZ_BMJQ01000011.1"/>
</dbReference>
<gene>
    <name evidence="7" type="ORF">GCM10011611_42950</name>
</gene>
<protein>
    <submittedName>
        <fullName evidence="7">Oxidase</fullName>
    </submittedName>
</protein>
<reference evidence="7" key="2">
    <citation type="submission" date="2020-09" db="EMBL/GenBank/DDBJ databases">
        <authorList>
            <person name="Sun Q."/>
            <person name="Zhou Y."/>
        </authorList>
    </citation>
    <scope>NUCLEOTIDE SEQUENCE</scope>
    <source>
        <strain evidence="7">CGMCC 1.15725</strain>
    </source>
</reference>
<evidence type="ECO:0000256" key="4">
    <source>
        <dbReference type="ARBA" id="ARBA00023002"/>
    </source>
</evidence>
<evidence type="ECO:0000256" key="2">
    <source>
        <dbReference type="ARBA" id="ARBA00022505"/>
    </source>
</evidence>
<keyword evidence="8" id="KW-1185">Reference proteome</keyword>
<dbReference type="GO" id="GO:0030151">
    <property type="term" value="F:molybdenum ion binding"/>
    <property type="evidence" value="ECO:0007669"/>
    <property type="project" value="InterPro"/>
</dbReference>
<dbReference type="PRINTS" id="PR00407">
    <property type="entry name" value="EUMOPTERIN"/>
</dbReference>
<dbReference type="GO" id="GO:0008482">
    <property type="term" value="F:sulfite oxidase activity"/>
    <property type="evidence" value="ECO:0007669"/>
    <property type="project" value="TreeGrafter"/>
</dbReference>
<comment type="cofactor">
    <cofactor evidence="1">
        <name>Mo-molybdopterin</name>
        <dbReference type="ChEBI" id="CHEBI:71302"/>
    </cofactor>
</comment>
<dbReference type="GO" id="GO:0020037">
    <property type="term" value="F:heme binding"/>
    <property type="evidence" value="ECO:0007669"/>
    <property type="project" value="TreeGrafter"/>
</dbReference>
<dbReference type="Gene3D" id="2.60.40.650">
    <property type="match status" value="1"/>
</dbReference>
<dbReference type="SUPFAM" id="SSF56524">
    <property type="entry name" value="Oxidoreductase molybdopterin-binding domain"/>
    <property type="match status" value="1"/>
</dbReference>
<name>A0A8J2YX51_9PROT</name>
<feature type="domain" description="Oxidoreductase molybdopterin-binding" evidence="5">
    <location>
        <begin position="67"/>
        <end position="237"/>
    </location>
</feature>
<evidence type="ECO:0000256" key="3">
    <source>
        <dbReference type="ARBA" id="ARBA00022723"/>
    </source>
</evidence>
<evidence type="ECO:0000259" key="6">
    <source>
        <dbReference type="Pfam" id="PF03404"/>
    </source>
</evidence>
<dbReference type="GO" id="GO:0043546">
    <property type="term" value="F:molybdopterin cofactor binding"/>
    <property type="evidence" value="ECO:0007669"/>
    <property type="project" value="TreeGrafter"/>
</dbReference>
<accession>A0A8J2YX51</accession>
<feature type="domain" description="Moybdenum cofactor oxidoreductase dimerisation" evidence="6">
    <location>
        <begin position="263"/>
        <end position="353"/>
    </location>
</feature>